<accession>A0A1H2GJQ1</accession>
<protein>
    <submittedName>
        <fullName evidence="2">Uncharacterized conserved protein PhnB, glyoxalase superfamily</fullName>
    </submittedName>
</protein>
<reference evidence="3" key="1">
    <citation type="submission" date="2016-10" db="EMBL/GenBank/DDBJ databases">
        <authorList>
            <person name="Varghese N."/>
            <person name="Submissions S."/>
        </authorList>
    </citation>
    <scope>NUCLEOTIDE SEQUENCE [LARGE SCALE GENOMIC DNA]</scope>
    <source>
        <strain evidence="3">DSM 45079</strain>
    </source>
</reference>
<dbReference type="InterPro" id="IPR029068">
    <property type="entry name" value="Glyas_Bleomycin-R_OHBP_Dase"/>
</dbReference>
<name>A0A1H2GJQ1_9ACTN</name>
<dbReference type="RefSeq" id="WP_046766570.1">
    <property type="nucleotide sequence ID" value="NZ_KQ061219.1"/>
</dbReference>
<evidence type="ECO:0000313" key="2">
    <source>
        <dbReference type="EMBL" id="SDU19774.1"/>
    </source>
</evidence>
<dbReference type="Pfam" id="PF00903">
    <property type="entry name" value="Glyoxalase"/>
    <property type="match status" value="1"/>
</dbReference>
<evidence type="ECO:0000259" key="1">
    <source>
        <dbReference type="PROSITE" id="PS51819"/>
    </source>
</evidence>
<dbReference type="PROSITE" id="PS51819">
    <property type="entry name" value="VOC"/>
    <property type="match status" value="1"/>
</dbReference>
<dbReference type="SUPFAM" id="SSF54593">
    <property type="entry name" value="Glyoxalase/Bleomycin resistance protein/Dihydroxybiphenyl dioxygenase"/>
    <property type="match status" value="1"/>
</dbReference>
<feature type="domain" description="VOC" evidence="1">
    <location>
        <begin position="3"/>
        <end position="123"/>
    </location>
</feature>
<dbReference type="EMBL" id="LT629791">
    <property type="protein sequence ID" value="SDU19774.1"/>
    <property type="molecule type" value="Genomic_DNA"/>
</dbReference>
<sequence length="136" mass="15215">MTITGYYPVLGSTDVAAARDFYVEHFGFTLTFEADWYVSLRHPSAEHIELALVDHRHPTIPDGFRQPARGLLLNVEVPDVDAWHERLVAAGLRVALDLRNEAFGQRHFIVEAPDGVLVDVITPIEPTSEYAGQYVS</sequence>
<proteinExistence type="predicted"/>
<dbReference type="InterPro" id="IPR004360">
    <property type="entry name" value="Glyas_Fos-R_dOase_dom"/>
</dbReference>
<dbReference type="AlphaFoldDB" id="A0A1H2GJQ1"/>
<organism evidence="2 3">
    <name type="scientific">Jiangella alkaliphila</name>
    <dbReference type="NCBI Taxonomy" id="419479"/>
    <lineage>
        <taxon>Bacteria</taxon>
        <taxon>Bacillati</taxon>
        <taxon>Actinomycetota</taxon>
        <taxon>Actinomycetes</taxon>
        <taxon>Jiangellales</taxon>
        <taxon>Jiangellaceae</taxon>
        <taxon>Jiangella</taxon>
    </lineage>
</organism>
<dbReference type="Gene3D" id="3.30.720.120">
    <property type="match status" value="1"/>
</dbReference>
<dbReference type="STRING" id="419479.SAMN04488563_0535"/>
<dbReference type="Gene3D" id="3.30.720.110">
    <property type="match status" value="1"/>
</dbReference>
<gene>
    <name evidence="2" type="ORF">SAMN04488563_0535</name>
</gene>
<dbReference type="InterPro" id="IPR037523">
    <property type="entry name" value="VOC_core"/>
</dbReference>
<keyword evidence="3" id="KW-1185">Reference proteome</keyword>
<dbReference type="OrthoDB" id="9798201at2"/>
<evidence type="ECO:0000313" key="3">
    <source>
        <dbReference type="Proteomes" id="UP000182977"/>
    </source>
</evidence>
<dbReference type="Proteomes" id="UP000182977">
    <property type="component" value="Chromosome I"/>
</dbReference>